<dbReference type="Proteomes" id="UP000232722">
    <property type="component" value="Unassembled WGS sequence"/>
</dbReference>
<reference evidence="2 3" key="1">
    <citation type="submission" date="2016-04" db="EMBL/GenBank/DDBJ databases">
        <title>Genome analyses suggest a sexual origin of heterokaryosis in a supposedly ancient asexual fungus.</title>
        <authorList>
            <person name="Ropars J."/>
            <person name="Sedzielewska K."/>
            <person name="Noel J."/>
            <person name="Charron P."/>
            <person name="Farinelli L."/>
            <person name="Marton T."/>
            <person name="Kruger M."/>
            <person name="Pelin A."/>
            <person name="Brachmann A."/>
            <person name="Corradi N."/>
        </authorList>
    </citation>
    <scope>NUCLEOTIDE SEQUENCE [LARGE SCALE GENOMIC DNA]</scope>
    <source>
        <strain evidence="2 3">A5</strain>
    </source>
</reference>
<keyword evidence="1" id="KW-0812">Transmembrane</keyword>
<reference evidence="2 3" key="2">
    <citation type="submission" date="2017-09" db="EMBL/GenBank/DDBJ databases">
        <title>Extensive intraspecific genome diversity in a model arbuscular mycorrhizal fungus.</title>
        <authorList>
            <person name="Chen E.C."/>
            <person name="Morin E."/>
            <person name="Beaudet D."/>
            <person name="Noel J."/>
            <person name="Ndikumana S."/>
            <person name="Charron P."/>
            <person name="St-Onge C."/>
            <person name="Giorgi J."/>
            <person name="Grigoriev I.V."/>
            <person name="Roux C."/>
            <person name="Martin F.M."/>
            <person name="Corradi N."/>
        </authorList>
    </citation>
    <scope>NUCLEOTIDE SEQUENCE [LARGE SCALE GENOMIC DNA]</scope>
    <source>
        <strain evidence="2 3">A5</strain>
    </source>
</reference>
<dbReference type="AlphaFoldDB" id="A0A2N0P989"/>
<sequence length="129" mass="13987">MSQKKRILIIRKIKMPYITAGLSHILNVCGLGVWVGLGMWAGCAGWEWECGRVGVWECVWVCGLGVWECGSVGWVCGLGVWECGLRVRVGVGVWVGSVGVCGRVGWECGWVWECGLGVWGVGVWSSLSV</sequence>
<accession>A0A2N0P989</accession>
<evidence type="ECO:0000313" key="2">
    <source>
        <dbReference type="EMBL" id="PKC03395.1"/>
    </source>
</evidence>
<name>A0A2N0P989_9GLOM</name>
<protein>
    <submittedName>
        <fullName evidence="2">Uncharacterized protein</fullName>
    </submittedName>
</protein>
<organism evidence="2 3">
    <name type="scientific">Rhizophagus irregularis</name>
    <dbReference type="NCBI Taxonomy" id="588596"/>
    <lineage>
        <taxon>Eukaryota</taxon>
        <taxon>Fungi</taxon>
        <taxon>Fungi incertae sedis</taxon>
        <taxon>Mucoromycota</taxon>
        <taxon>Glomeromycotina</taxon>
        <taxon>Glomeromycetes</taxon>
        <taxon>Glomerales</taxon>
        <taxon>Glomeraceae</taxon>
        <taxon>Rhizophagus</taxon>
    </lineage>
</organism>
<comment type="caution">
    <text evidence="2">The sequence shown here is derived from an EMBL/GenBank/DDBJ whole genome shotgun (WGS) entry which is preliminary data.</text>
</comment>
<proteinExistence type="predicted"/>
<feature type="transmembrane region" description="Helical" evidence="1">
    <location>
        <begin position="21"/>
        <end position="42"/>
    </location>
</feature>
<keyword evidence="1" id="KW-0472">Membrane</keyword>
<evidence type="ECO:0000313" key="3">
    <source>
        <dbReference type="Proteomes" id="UP000232722"/>
    </source>
</evidence>
<gene>
    <name evidence="2" type="ORF">RhiirA5_451443</name>
</gene>
<evidence type="ECO:0000256" key="1">
    <source>
        <dbReference type="SAM" id="Phobius"/>
    </source>
</evidence>
<dbReference type="EMBL" id="LLXJ01001192">
    <property type="protein sequence ID" value="PKC03395.1"/>
    <property type="molecule type" value="Genomic_DNA"/>
</dbReference>
<keyword evidence="1" id="KW-1133">Transmembrane helix</keyword>